<reference evidence="2" key="1">
    <citation type="journal article" date="2019" name="Curr. Biol.">
        <title>Genome Sequence of Striga asiatica Provides Insight into the Evolution of Plant Parasitism.</title>
        <authorList>
            <person name="Yoshida S."/>
            <person name="Kim S."/>
            <person name="Wafula E.K."/>
            <person name="Tanskanen J."/>
            <person name="Kim Y.M."/>
            <person name="Honaas L."/>
            <person name="Yang Z."/>
            <person name="Spallek T."/>
            <person name="Conn C.E."/>
            <person name="Ichihashi Y."/>
            <person name="Cheong K."/>
            <person name="Cui S."/>
            <person name="Der J.P."/>
            <person name="Gundlach H."/>
            <person name="Jiao Y."/>
            <person name="Hori C."/>
            <person name="Ishida J.K."/>
            <person name="Kasahara H."/>
            <person name="Kiba T."/>
            <person name="Kim M.S."/>
            <person name="Koo N."/>
            <person name="Laohavisit A."/>
            <person name="Lee Y.H."/>
            <person name="Lumba S."/>
            <person name="McCourt P."/>
            <person name="Mortimer J.C."/>
            <person name="Mutuku J.M."/>
            <person name="Nomura T."/>
            <person name="Sasaki-Sekimoto Y."/>
            <person name="Seto Y."/>
            <person name="Wang Y."/>
            <person name="Wakatake T."/>
            <person name="Sakakibara H."/>
            <person name="Demura T."/>
            <person name="Yamaguchi S."/>
            <person name="Yoneyama K."/>
            <person name="Manabe R.I."/>
            <person name="Nelson D.C."/>
            <person name="Schulman A.H."/>
            <person name="Timko M.P."/>
            <person name="dePamphilis C.W."/>
            <person name="Choi D."/>
            <person name="Shirasu K."/>
        </authorList>
    </citation>
    <scope>NUCLEOTIDE SEQUENCE [LARGE SCALE GENOMIC DNA]</scope>
    <source>
        <strain evidence="2">cv. UVA1</strain>
    </source>
</reference>
<dbReference type="OrthoDB" id="415023at2759"/>
<dbReference type="EMBL" id="BKCP01005661">
    <property type="protein sequence ID" value="GER39459.1"/>
    <property type="molecule type" value="Genomic_DNA"/>
</dbReference>
<proteinExistence type="predicted"/>
<evidence type="ECO:0000313" key="2">
    <source>
        <dbReference type="Proteomes" id="UP000325081"/>
    </source>
</evidence>
<dbReference type="AlphaFoldDB" id="A0A5A7Q2V5"/>
<evidence type="ECO:0000313" key="1">
    <source>
        <dbReference type="EMBL" id="GER39459.1"/>
    </source>
</evidence>
<organism evidence="1 2">
    <name type="scientific">Striga asiatica</name>
    <name type="common">Asiatic witchweed</name>
    <name type="synonym">Buchnera asiatica</name>
    <dbReference type="NCBI Taxonomy" id="4170"/>
    <lineage>
        <taxon>Eukaryota</taxon>
        <taxon>Viridiplantae</taxon>
        <taxon>Streptophyta</taxon>
        <taxon>Embryophyta</taxon>
        <taxon>Tracheophyta</taxon>
        <taxon>Spermatophyta</taxon>
        <taxon>Magnoliopsida</taxon>
        <taxon>eudicotyledons</taxon>
        <taxon>Gunneridae</taxon>
        <taxon>Pentapetalae</taxon>
        <taxon>asterids</taxon>
        <taxon>lamiids</taxon>
        <taxon>Lamiales</taxon>
        <taxon>Orobanchaceae</taxon>
        <taxon>Buchnereae</taxon>
        <taxon>Striga</taxon>
    </lineage>
</organism>
<name>A0A5A7Q2V5_STRAF</name>
<dbReference type="Proteomes" id="UP000325081">
    <property type="component" value="Unassembled WGS sequence"/>
</dbReference>
<accession>A0A5A7Q2V5</accession>
<comment type="caution">
    <text evidence="1">The sequence shown here is derived from an EMBL/GenBank/DDBJ whole genome shotgun (WGS) entry which is preliminary data.</text>
</comment>
<gene>
    <name evidence="1" type="ORF">STAS_16083</name>
</gene>
<keyword evidence="2" id="KW-1185">Reference proteome</keyword>
<protein>
    <submittedName>
        <fullName evidence="1">Cysteine proteinases superfamily protein</fullName>
    </submittedName>
</protein>
<sequence>MITYEQDPDVLLWGLQLFEGDPYLNCGYSCSIPQNNTDSNYQLENYVNADNLHEELSRLSVVEPNPIKSYQEAVESQQSPFCPQDWFSQSLGNNTYVIDNANENENEEVNDLGDEMYPEEDWSYLLELMDEYAFNGEVGKKLNQMVPIPFTPFSFRFVFRFPSNTASFMQHIPKINGDIPSIDDATLDYQRLRDSFELCQTNFIVHLSITNSSVSRL</sequence>